<name>A8GZB9_SHEPA</name>
<evidence type="ECO:0000313" key="2">
    <source>
        <dbReference type="EMBL" id="ABV85656.1"/>
    </source>
</evidence>
<accession>A8GZB9</accession>
<gene>
    <name evidence="2" type="ordered locus">Spea_0328</name>
</gene>
<dbReference type="Proteomes" id="UP000002608">
    <property type="component" value="Chromosome"/>
</dbReference>
<keyword evidence="3" id="KW-1185">Reference proteome</keyword>
<organism evidence="2 3">
    <name type="scientific">Shewanella pealeana (strain ATCC 700345 / ANG-SQ1)</name>
    <dbReference type="NCBI Taxonomy" id="398579"/>
    <lineage>
        <taxon>Bacteria</taxon>
        <taxon>Pseudomonadati</taxon>
        <taxon>Pseudomonadota</taxon>
        <taxon>Gammaproteobacteria</taxon>
        <taxon>Alteromonadales</taxon>
        <taxon>Shewanellaceae</taxon>
        <taxon>Shewanella</taxon>
    </lineage>
</organism>
<feature type="signal peptide" evidence="1">
    <location>
        <begin position="1"/>
        <end position="24"/>
    </location>
</feature>
<feature type="chain" id="PRO_5002723181" description="TonB C-terminal domain-containing protein" evidence="1">
    <location>
        <begin position="25"/>
        <end position="132"/>
    </location>
</feature>
<sequence>MYHNFKRARVLFIALFLLNGVGCANQPPSHATQSPLKLNGSEMAYFWVTKDTLISWQQIFPQSAASPQKKTNYAVSFIIDASGAMQQVSMISTVDGTKIPAEKLTGVSDYQFYPTAKNFSRQAVMVNTFVAL</sequence>
<proteinExistence type="predicted"/>
<dbReference type="OrthoDB" id="6264765at2"/>
<keyword evidence="1" id="KW-0732">Signal</keyword>
<evidence type="ECO:0008006" key="4">
    <source>
        <dbReference type="Google" id="ProtNLM"/>
    </source>
</evidence>
<dbReference type="EMBL" id="CP000851">
    <property type="protein sequence ID" value="ABV85656.1"/>
    <property type="molecule type" value="Genomic_DNA"/>
</dbReference>
<dbReference type="STRING" id="398579.Spea_0328"/>
<protein>
    <recommendedName>
        <fullName evidence="4">TonB C-terminal domain-containing protein</fullName>
    </recommendedName>
</protein>
<evidence type="ECO:0000256" key="1">
    <source>
        <dbReference type="SAM" id="SignalP"/>
    </source>
</evidence>
<dbReference type="eggNOG" id="ENOG5031JUA">
    <property type="taxonomic scope" value="Bacteria"/>
</dbReference>
<reference evidence="2 3" key="1">
    <citation type="submission" date="2007-10" db="EMBL/GenBank/DDBJ databases">
        <title>Complete sequence of Shewanella pealeana ATCC 700345.</title>
        <authorList>
            <consortium name="US DOE Joint Genome Institute"/>
            <person name="Copeland A."/>
            <person name="Lucas S."/>
            <person name="Lapidus A."/>
            <person name="Barry K."/>
            <person name="Glavina del Rio T."/>
            <person name="Dalin E."/>
            <person name="Tice H."/>
            <person name="Pitluck S."/>
            <person name="Chertkov O."/>
            <person name="Brettin T."/>
            <person name="Bruce D."/>
            <person name="Detter J.C."/>
            <person name="Han C."/>
            <person name="Schmutz J."/>
            <person name="Larimer F."/>
            <person name="Land M."/>
            <person name="Hauser L."/>
            <person name="Kyrpides N."/>
            <person name="Kim E."/>
            <person name="Zhao J.-S.Z."/>
            <person name="Manno D."/>
            <person name="Hawari J."/>
            <person name="Richardson P."/>
        </authorList>
    </citation>
    <scope>NUCLEOTIDE SEQUENCE [LARGE SCALE GENOMIC DNA]</scope>
    <source>
        <strain evidence="3">ATCC 700345 / ANG-SQ1</strain>
    </source>
</reference>
<dbReference type="RefSeq" id="WP_012153597.1">
    <property type="nucleotide sequence ID" value="NC_009901.1"/>
</dbReference>
<dbReference type="HOGENOM" id="CLU_1905325_0_0_6"/>
<evidence type="ECO:0000313" key="3">
    <source>
        <dbReference type="Proteomes" id="UP000002608"/>
    </source>
</evidence>
<dbReference type="AlphaFoldDB" id="A8GZB9"/>
<dbReference type="KEGG" id="spl:Spea_0328"/>